<dbReference type="Proteomes" id="UP001334248">
    <property type="component" value="Unassembled WGS sequence"/>
</dbReference>
<evidence type="ECO:0000313" key="3">
    <source>
        <dbReference type="Proteomes" id="UP001334248"/>
    </source>
</evidence>
<feature type="region of interest" description="Disordered" evidence="1">
    <location>
        <begin position="1"/>
        <end position="60"/>
    </location>
</feature>
<gene>
    <name evidence="2" type="ORF">PMZ80_002835</name>
</gene>
<keyword evidence="3" id="KW-1185">Reference proteome</keyword>
<feature type="compositionally biased region" description="Basic and acidic residues" evidence="1">
    <location>
        <begin position="32"/>
        <end position="54"/>
    </location>
</feature>
<comment type="caution">
    <text evidence="2">The sequence shown here is derived from an EMBL/GenBank/DDBJ whole genome shotgun (WGS) entry which is preliminary data.</text>
</comment>
<dbReference type="GeneID" id="89996284"/>
<dbReference type="EMBL" id="JAVHJV010000002">
    <property type="protein sequence ID" value="KAK5945630.1"/>
    <property type="molecule type" value="Genomic_DNA"/>
</dbReference>
<sequence length="270" mass="30555">MSKRSFGEMTEERAAESHEDKFVDMEEPESQANDKSDDNGIDTRPDSEHDDLSAQHKRQTTPTSVLFTAAMFARTGIVAEKRAILAELLSPETQSLLLHIGTRRITTTELGIIHSLVSSMSPTSDLRDALFYLEAYDWNLSTARIQHTADELDRNTPYTDATGNVPTLAQYNASLDRSLATAPLPHEEDTERVKHNDFDTGKLAITVNLTAPRPKQVNQVTYKYPGHATFNWRNQSHLDDLNNWRRRIFREHVGPSRDRLIAPATQTRTI</sequence>
<dbReference type="RefSeq" id="XP_064733720.1">
    <property type="nucleotide sequence ID" value="XM_064871267.1"/>
</dbReference>
<name>A0ABR0RYG5_9EURO</name>
<evidence type="ECO:0000256" key="1">
    <source>
        <dbReference type="SAM" id="MobiDB-lite"/>
    </source>
</evidence>
<feature type="compositionally biased region" description="Basic and acidic residues" evidence="1">
    <location>
        <begin position="10"/>
        <end position="24"/>
    </location>
</feature>
<proteinExistence type="predicted"/>
<protein>
    <submittedName>
        <fullName evidence="2">Uncharacterized protein</fullName>
    </submittedName>
</protein>
<reference evidence="2 3" key="1">
    <citation type="journal article" date="2023" name="Res Sq">
        <title>Genomic and morphological characterization of Knufia obscura isolated from the Mars 2020 spacecraft assembly facility.</title>
        <authorList>
            <person name="Chander A.M."/>
            <person name="Teixeira M.M."/>
            <person name="Singh N.K."/>
            <person name="Williams M.P."/>
            <person name="Parker C.W."/>
            <person name="Leo P."/>
            <person name="Stajich J.E."/>
            <person name="Torok T."/>
            <person name="Tighe S."/>
            <person name="Mason C.E."/>
            <person name="Venkateswaran K."/>
        </authorList>
    </citation>
    <scope>NUCLEOTIDE SEQUENCE [LARGE SCALE GENOMIC DNA]</scope>
    <source>
        <strain evidence="2 3">CCFEE 5817</strain>
    </source>
</reference>
<accession>A0ABR0RYG5</accession>
<evidence type="ECO:0000313" key="2">
    <source>
        <dbReference type="EMBL" id="KAK5945630.1"/>
    </source>
</evidence>
<organism evidence="2 3">
    <name type="scientific">Knufia obscura</name>
    <dbReference type="NCBI Taxonomy" id="1635080"/>
    <lineage>
        <taxon>Eukaryota</taxon>
        <taxon>Fungi</taxon>
        <taxon>Dikarya</taxon>
        <taxon>Ascomycota</taxon>
        <taxon>Pezizomycotina</taxon>
        <taxon>Eurotiomycetes</taxon>
        <taxon>Chaetothyriomycetidae</taxon>
        <taxon>Chaetothyriales</taxon>
        <taxon>Trichomeriaceae</taxon>
        <taxon>Knufia</taxon>
    </lineage>
</organism>